<comment type="subcellular location">
    <subcellularLocation>
        <location evidence="1 7">Cell membrane</location>
        <topology evidence="1 7">Multi-pass membrane protein</topology>
    </subcellularLocation>
</comment>
<dbReference type="EMBL" id="CP034235">
    <property type="protein sequence ID" value="QGQ99978.1"/>
    <property type="molecule type" value="Genomic_DNA"/>
</dbReference>
<dbReference type="InterPro" id="IPR035906">
    <property type="entry name" value="MetI-like_sf"/>
</dbReference>
<dbReference type="PANTHER" id="PTHR43744:SF9">
    <property type="entry name" value="POLYGALACTURONAN_RHAMNOGALACTURONAN TRANSPORT SYSTEM PERMEASE PROTEIN YTCP"/>
    <property type="match status" value="1"/>
</dbReference>
<evidence type="ECO:0000313" key="9">
    <source>
        <dbReference type="EMBL" id="QGQ99978.1"/>
    </source>
</evidence>
<dbReference type="Pfam" id="PF00528">
    <property type="entry name" value="BPD_transp_1"/>
    <property type="match status" value="1"/>
</dbReference>
<feature type="transmembrane region" description="Helical" evidence="7">
    <location>
        <begin position="149"/>
        <end position="170"/>
    </location>
</feature>
<evidence type="ECO:0000256" key="1">
    <source>
        <dbReference type="ARBA" id="ARBA00004651"/>
    </source>
</evidence>
<dbReference type="KEGG" id="ppsc:EHS13_06790"/>
<dbReference type="PANTHER" id="PTHR43744">
    <property type="entry name" value="ABC TRANSPORTER PERMEASE PROTEIN MG189-RELATED-RELATED"/>
    <property type="match status" value="1"/>
</dbReference>
<evidence type="ECO:0000256" key="5">
    <source>
        <dbReference type="ARBA" id="ARBA00022989"/>
    </source>
</evidence>
<comment type="similarity">
    <text evidence="7">Belongs to the binding-protein-dependent transport system permease family.</text>
</comment>
<feature type="transmembrane region" description="Helical" evidence="7">
    <location>
        <begin position="118"/>
        <end position="137"/>
    </location>
</feature>
<evidence type="ECO:0000259" key="8">
    <source>
        <dbReference type="PROSITE" id="PS50928"/>
    </source>
</evidence>
<reference evidence="10" key="1">
    <citation type="submission" date="2018-11" db="EMBL/GenBank/DDBJ databases">
        <title>Complete genome sequence of Paenibacillus sp. ML311-T8.</title>
        <authorList>
            <person name="Nam Y.-D."/>
            <person name="Kang J."/>
            <person name="Chung W.-H."/>
            <person name="Park Y.S."/>
        </authorList>
    </citation>
    <scope>NUCLEOTIDE SEQUENCE [LARGE SCALE GENOMIC DNA]</scope>
    <source>
        <strain evidence="10">ML311-T8</strain>
    </source>
</reference>
<keyword evidence="10" id="KW-1185">Reference proteome</keyword>
<evidence type="ECO:0000256" key="6">
    <source>
        <dbReference type="ARBA" id="ARBA00023136"/>
    </source>
</evidence>
<keyword evidence="6 7" id="KW-0472">Membrane</keyword>
<feature type="transmembrane region" description="Helical" evidence="7">
    <location>
        <begin position="21"/>
        <end position="45"/>
    </location>
</feature>
<gene>
    <name evidence="9" type="ORF">EHS13_06790</name>
</gene>
<evidence type="ECO:0000256" key="4">
    <source>
        <dbReference type="ARBA" id="ARBA00022692"/>
    </source>
</evidence>
<feature type="transmembrane region" description="Helical" evidence="7">
    <location>
        <begin position="196"/>
        <end position="217"/>
    </location>
</feature>
<keyword evidence="3" id="KW-1003">Cell membrane</keyword>
<dbReference type="AlphaFoldDB" id="A0A6B8RYG7"/>
<keyword evidence="2 7" id="KW-0813">Transport</keyword>
<keyword evidence="4 7" id="KW-0812">Transmembrane</keyword>
<dbReference type="PROSITE" id="PS50928">
    <property type="entry name" value="ABC_TM1"/>
    <property type="match status" value="1"/>
</dbReference>
<evidence type="ECO:0000256" key="3">
    <source>
        <dbReference type="ARBA" id="ARBA00022475"/>
    </source>
</evidence>
<evidence type="ECO:0000313" key="10">
    <source>
        <dbReference type="Proteomes" id="UP000426246"/>
    </source>
</evidence>
<dbReference type="Proteomes" id="UP000426246">
    <property type="component" value="Chromosome"/>
</dbReference>
<dbReference type="InterPro" id="IPR000515">
    <property type="entry name" value="MetI-like"/>
</dbReference>
<dbReference type="OrthoDB" id="9810086at2"/>
<feature type="transmembrane region" description="Helical" evidence="7">
    <location>
        <begin position="81"/>
        <end position="106"/>
    </location>
</feature>
<dbReference type="SUPFAM" id="SSF161098">
    <property type="entry name" value="MetI-like"/>
    <property type="match status" value="1"/>
</dbReference>
<protein>
    <submittedName>
        <fullName evidence="9">Carbohydrate ABC transporter permease</fullName>
    </submittedName>
</protein>
<evidence type="ECO:0000256" key="7">
    <source>
        <dbReference type="RuleBase" id="RU363032"/>
    </source>
</evidence>
<evidence type="ECO:0000256" key="2">
    <source>
        <dbReference type="ARBA" id="ARBA00022448"/>
    </source>
</evidence>
<keyword evidence="5 7" id="KW-1133">Transmembrane helix</keyword>
<sequence length="307" mass="34632">MPYSKVKEEITMTKKSYSQGLLHIFFILASLTCLLPVILVIGVSFSDENTIVANGFKFIPEKVSFEAYNFLWNQSSQIATAYGVSIFVTVVGTLLSLLLIALYAYPLSRKELKHRNKFALFIFLTMIFNGGLVPWYLVYVNFLHLKDSVWALILPLLLQPFFVIIMRTFFQTTIPDSIVESATIDGASEVKIFYKIILPLSLPVLATIGLFNTLNYWNDWFLSLLYITKSNGISLQYLMYKTLLNIQYLTTNENAASQLSKMGEVINLPSRSLQMAMAVVGIGPIVLAYPFFQKYFVKGLTIGAVKG</sequence>
<accession>A0A6B8RYG7</accession>
<name>A0A6B8RYG7_9BACL</name>
<dbReference type="CDD" id="cd06261">
    <property type="entry name" value="TM_PBP2"/>
    <property type="match status" value="1"/>
</dbReference>
<feature type="transmembrane region" description="Helical" evidence="7">
    <location>
        <begin position="272"/>
        <end position="292"/>
    </location>
</feature>
<organism evidence="9 10">
    <name type="scientific">Paenibacillus psychroresistens</name>
    <dbReference type="NCBI Taxonomy" id="1778678"/>
    <lineage>
        <taxon>Bacteria</taxon>
        <taxon>Bacillati</taxon>
        <taxon>Bacillota</taxon>
        <taxon>Bacilli</taxon>
        <taxon>Bacillales</taxon>
        <taxon>Paenibacillaceae</taxon>
        <taxon>Paenibacillus</taxon>
    </lineage>
</organism>
<feature type="domain" description="ABC transmembrane type-1" evidence="8">
    <location>
        <begin position="82"/>
        <end position="277"/>
    </location>
</feature>
<proteinExistence type="inferred from homology"/>
<dbReference type="GO" id="GO:0055085">
    <property type="term" value="P:transmembrane transport"/>
    <property type="evidence" value="ECO:0007669"/>
    <property type="project" value="InterPro"/>
</dbReference>
<dbReference type="GO" id="GO:0005886">
    <property type="term" value="C:plasma membrane"/>
    <property type="evidence" value="ECO:0007669"/>
    <property type="project" value="UniProtKB-SubCell"/>
</dbReference>
<dbReference type="Gene3D" id="1.10.3720.10">
    <property type="entry name" value="MetI-like"/>
    <property type="match status" value="1"/>
</dbReference>